<accession>A0A6A5Y475</accession>
<reference evidence="2" key="1">
    <citation type="journal article" date="2020" name="Stud. Mycol.">
        <title>101 Dothideomycetes genomes: a test case for predicting lifestyles and emergence of pathogens.</title>
        <authorList>
            <person name="Haridas S."/>
            <person name="Albert R."/>
            <person name="Binder M."/>
            <person name="Bloem J."/>
            <person name="Labutti K."/>
            <person name="Salamov A."/>
            <person name="Andreopoulos B."/>
            <person name="Baker S."/>
            <person name="Barry K."/>
            <person name="Bills G."/>
            <person name="Bluhm B."/>
            <person name="Cannon C."/>
            <person name="Castanera R."/>
            <person name="Culley D."/>
            <person name="Daum C."/>
            <person name="Ezra D."/>
            <person name="Gonzalez J."/>
            <person name="Henrissat B."/>
            <person name="Kuo A."/>
            <person name="Liang C."/>
            <person name="Lipzen A."/>
            <person name="Lutzoni F."/>
            <person name="Magnuson J."/>
            <person name="Mondo S."/>
            <person name="Nolan M."/>
            <person name="Ohm R."/>
            <person name="Pangilinan J."/>
            <person name="Park H.-J."/>
            <person name="Ramirez L."/>
            <person name="Alfaro M."/>
            <person name="Sun H."/>
            <person name="Tritt A."/>
            <person name="Yoshinaga Y."/>
            <person name="Zwiers L.-H."/>
            <person name="Turgeon B."/>
            <person name="Goodwin S."/>
            <person name="Spatafora J."/>
            <person name="Crous P."/>
            <person name="Grigoriev I."/>
        </authorList>
    </citation>
    <scope>NUCLEOTIDE SEQUENCE</scope>
    <source>
        <strain evidence="2">CBS 175.79</strain>
    </source>
</reference>
<sequence>MSTPAIPPRPSRSQNQTPSSNTHMDVPKVPPRPGRRIDRSVSPNRDTYAPSPLNDPSFVHSRDQNKSKRLSTEVPDRPPSVSLPSLGQEGSEYASFDDLSKTLSLGRSTSPHQTKNVAGDLPLHAPRASVPSSTAHSRIQTVTRTDSSQAVAAGVGSLAPEDKSATTSEHRRSDSSTDDRSRPASMYKEEEEQGIPEIGVQVPMYPNAGDVQAPTPGPQELSGHAANLGPSERPRHHGRTKSGREIFHGPPGSYGLHGHGVGPKNEFDKQWYAKHPEDAKREKAGEYGPHVQVNRKDYHWMGDDLVKLVHSSGAKGVGMGTSREAVGTPDEQIGYMASEEFASRMASTSPHPKSSNRPISSGKSAVNVESPLRHSDETGELGGPKTDGESEDVIHIDPPTHSSSKIHGGGYDPPTQDLGAHGGNTEEKGGWVTEQGHGTPILASDELKKYPGTEHRQPAVDPELERRRSGEYIVNESLGQPAYITKQRTHSRSSSRNKSISSAKNLQRFASPTEHDRSGTPLESTKEYEPLFPDDDVENKKPKSEKRPAHAPRHHFPSQDVWEDSPSSHHLETTVDSPQLPEEPKEHEEPISATQTFEKPEDEAARKDSTSKEDKESFLPEHTKHLANKHLKNVDVPTRPGLNQRFPSHDIWEDAPDHGQLVTTVSTPQSEDVNEYADDSPIVEKPAVPSRPIIPARPQKPKDLSPVDKKAPVIPDRPKPQVPARPTKTISSDKVPTVESQGEAPPQPKTKPQVPARPGSSKIAALQAGFLKDLNSKLGIGPQAPKIKEPEPEPEEAPKPLQDARKGRAKGPQRRKPQSSRSPAAAESSVVSEVAVPKAELKLSSVSTIWSIGYDGKLDAPAAQMAVTLQEAIKPSSKTEPAVVQTETSDDLQPVQSNTSVKSEGAVADAASRDSVEETAAQEDLAPTTTLESNTSAVSAEDKVDAQPELTATGGVPLETEGGPEVTLPGSSAETAKEQPELSATGGVPLSVETGGPSVTLPGSTGEIKSPVETKLAETISEELASPKATGPTEPIITQEPIAAERTVAAAEGEEKEVGQDAKVVT</sequence>
<feature type="compositionally biased region" description="Basic and acidic residues" evidence="1">
    <location>
        <begin position="445"/>
        <end position="470"/>
    </location>
</feature>
<dbReference type="RefSeq" id="XP_033388020.1">
    <property type="nucleotide sequence ID" value="XM_033527183.1"/>
</dbReference>
<feature type="compositionally biased region" description="Polar residues" evidence="1">
    <location>
        <begin position="101"/>
        <end position="116"/>
    </location>
</feature>
<dbReference type="GeneID" id="54284580"/>
<dbReference type="OrthoDB" id="5386574at2759"/>
<feature type="region of interest" description="Disordered" evidence="1">
    <location>
        <begin position="1"/>
        <end position="266"/>
    </location>
</feature>
<organism evidence="2 3">
    <name type="scientific">Aaosphaeria arxii CBS 175.79</name>
    <dbReference type="NCBI Taxonomy" id="1450172"/>
    <lineage>
        <taxon>Eukaryota</taxon>
        <taxon>Fungi</taxon>
        <taxon>Dikarya</taxon>
        <taxon>Ascomycota</taxon>
        <taxon>Pezizomycotina</taxon>
        <taxon>Dothideomycetes</taxon>
        <taxon>Pleosporomycetidae</taxon>
        <taxon>Pleosporales</taxon>
        <taxon>Pleosporales incertae sedis</taxon>
        <taxon>Aaosphaeria</taxon>
    </lineage>
</organism>
<dbReference type="InterPro" id="IPR021582">
    <property type="entry name" value="Aim21"/>
</dbReference>
<evidence type="ECO:0000313" key="3">
    <source>
        <dbReference type="Proteomes" id="UP000799778"/>
    </source>
</evidence>
<feature type="compositionally biased region" description="Low complexity" evidence="1">
    <location>
        <begin position="496"/>
        <end position="505"/>
    </location>
</feature>
<feature type="compositionally biased region" description="Pro residues" evidence="1">
    <location>
        <begin position="1"/>
        <end position="10"/>
    </location>
</feature>
<feature type="compositionally biased region" description="Polar residues" evidence="1">
    <location>
        <begin position="11"/>
        <end position="23"/>
    </location>
</feature>
<feature type="compositionally biased region" description="Polar residues" evidence="1">
    <location>
        <begin position="661"/>
        <end position="671"/>
    </location>
</feature>
<feature type="compositionally biased region" description="Low complexity" evidence="1">
    <location>
        <begin position="822"/>
        <end position="837"/>
    </location>
</feature>
<feature type="compositionally biased region" description="Basic and acidic residues" evidence="1">
    <location>
        <begin position="647"/>
        <end position="657"/>
    </location>
</feature>
<dbReference type="AlphaFoldDB" id="A0A6A5Y475"/>
<feature type="compositionally biased region" description="Basic and acidic residues" evidence="1">
    <location>
        <begin position="60"/>
        <end position="76"/>
    </location>
</feature>
<gene>
    <name evidence="2" type="ORF">BU24DRAFT_419303</name>
</gene>
<feature type="compositionally biased region" description="Polar residues" evidence="1">
    <location>
        <begin position="927"/>
        <end position="938"/>
    </location>
</feature>
<dbReference type="EMBL" id="ML978067">
    <property type="protein sequence ID" value="KAF2019681.1"/>
    <property type="molecule type" value="Genomic_DNA"/>
</dbReference>
<feature type="region of interest" description="Disordered" evidence="1">
    <location>
        <begin position="873"/>
        <end position="1009"/>
    </location>
</feature>
<feature type="compositionally biased region" description="Basic and acidic residues" evidence="1">
    <location>
        <begin position="538"/>
        <end position="548"/>
    </location>
</feature>
<feature type="compositionally biased region" description="Basic and acidic residues" evidence="1">
    <location>
        <begin position="700"/>
        <end position="719"/>
    </location>
</feature>
<keyword evidence="3" id="KW-1185">Reference proteome</keyword>
<evidence type="ECO:0008006" key="4">
    <source>
        <dbReference type="Google" id="ProtNLM"/>
    </source>
</evidence>
<feature type="region of interest" description="Disordered" evidence="1">
    <location>
        <begin position="1022"/>
        <end position="1041"/>
    </location>
</feature>
<dbReference type="Proteomes" id="UP000799778">
    <property type="component" value="Unassembled WGS sequence"/>
</dbReference>
<dbReference type="Pfam" id="PF11489">
    <property type="entry name" value="Aim21"/>
    <property type="match status" value="1"/>
</dbReference>
<feature type="compositionally biased region" description="Polar residues" evidence="1">
    <location>
        <begin position="728"/>
        <end position="740"/>
    </location>
</feature>
<proteinExistence type="predicted"/>
<feature type="compositionally biased region" description="Basic and acidic residues" evidence="1">
    <location>
        <begin position="386"/>
        <end position="395"/>
    </location>
</feature>
<name>A0A6A5Y475_9PLEO</name>
<protein>
    <recommendedName>
        <fullName evidence="4">Altered inheritance of mitochondria protein 21</fullName>
    </recommendedName>
</protein>
<feature type="compositionally biased region" description="Basic and acidic residues" evidence="1">
    <location>
        <begin position="513"/>
        <end position="529"/>
    </location>
</feature>
<feature type="compositionally biased region" description="Basic residues" evidence="1">
    <location>
        <begin position="807"/>
        <end position="818"/>
    </location>
</feature>
<feature type="compositionally biased region" description="Polar residues" evidence="1">
    <location>
        <begin position="345"/>
        <end position="364"/>
    </location>
</feature>
<feature type="compositionally biased region" description="Basic and acidic residues" evidence="1">
    <location>
        <begin position="160"/>
        <end position="182"/>
    </location>
</feature>
<feature type="region of interest" description="Disordered" evidence="1">
    <location>
        <begin position="313"/>
        <end position="837"/>
    </location>
</feature>
<evidence type="ECO:0000256" key="1">
    <source>
        <dbReference type="SAM" id="MobiDB-lite"/>
    </source>
</evidence>
<evidence type="ECO:0000313" key="2">
    <source>
        <dbReference type="EMBL" id="KAF2019681.1"/>
    </source>
</evidence>
<feature type="compositionally biased region" description="Basic and acidic residues" evidence="1">
    <location>
        <begin position="786"/>
        <end position="806"/>
    </location>
</feature>
<feature type="compositionally biased region" description="Polar residues" evidence="1">
    <location>
        <begin position="130"/>
        <end position="150"/>
    </location>
</feature>
<feature type="compositionally biased region" description="Basic and acidic residues" evidence="1">
    <location>
        <begin position="598"/>
        <end position="624"/>
    </location>
</feature>